<name>R5XD90_9FIRM</name>
<evidence type="ECO:0000313" key="20">
    <source>
        <dbReference type="EMBL" id="CDA10354.1"/>
    </source>
</evidence>
<dbReference type="CDD" id="cd17920">
    <property type="entry name" value="DEXHc_RecQ"/>
    <property type="match status" value="1"/>
</dbReference>
<dbReference type="SMART" id="SM00487">
    <property type="entry name" value="DEXDc"/>
    <property type="match status" value="1"/>
</dbReference>
<keyword evidence="7" id="KW-0378">Hydrolase</keyword>
<sequence>MKEKVLNILQKYYGYKSFRKGQENIITSILQGEDVLAIMPTGGGKSLCYQIPALCLDGITIVISPLISLMKDQVDSLVTMGINACYINSSLSSEDYNNILQGIINDEYKIIYVAPERLESDEFLNIIKSKEISQIAIDEAHCISQWGHDFRVSYKKIPYFINNLTTRPIVTTFTATASTEVRRDILNMLCLIEPKVFITGFDRENLYINIVKSSAKNKYLLEYVENHKTENGIIYAATRKEVEKIYEGLLKREINALKYHAGMSNEDRKINQDKFINDEVNIIVATNAFGMGIDKPDIRWVIHYNMPQSIENYYQEIGRAGRDGEKSECILLFTPGDIHTQKYLIEMGTESMARKTIQYNKLQQMTDLVYSNSCYRKSILQYFGEIGLDDCKNCSNCLNEGEVIDKTLDAQKVISCVYRMKKSYGLTMIVDVLRGSKNKKVLELEFNKLSTYGIMKDYTNEGLKNFINTLVSHGFLEIKENLGSRGSFPTISLNSQSSKVLKGEIKVQFKEVKIAKEVRNKNELFGILSDLRKTIAVKEKIAPYMVFGDSTLLSMANTYPTHEDELLNISGVGQIKYEKYGQDFISAIEQYMVDNKIDKSKLEEDKSNVLNEKEDAKQDFFEVTTDQNLYEQLKKVRGKYARIESLPHHMIMTKNTLKEISGRYPLDVEKLNDVAGLGPKKIDKYGESIIEVVNKYVEENNIDVEWKEKKKKKLILDGESRKPKEIALDLLNQGIDVKTVSNKLEVSVSSILGYICEYIKDKNELHFKFNPTIYYCDDEKELIQKSINKFGEDKLKDIKKSLPDYIKYESIRAVIIEKYIS</sequence>
<dbReference type="GO" id="GO:0009378">
    <property type="term" value="F:four-way junction helicase activity"/>
    <property type="evidence" value="ECO:0007669"/>
    <property type="project" value="TreeGrafter"/>
</dbReference>
<dbReference type="NCBIfam" id="TIGR01389">
    <property type="entry name" value="recQ"/>
    <property type="match status" value="1"/>
</dbReference>
<dbReference type="PROSITE" id="PS50967">
    <property type="entry name" value="HRDC"/>
    <property type="match status" value="2"/>
</dbReference>
<dbReference type="GO" id="GO:0003677">
    <property type="term" value="F:DNA binding"/>
    <property type="evidence" value="ECO:0007669"/>
    <property type="project" value="UniProtKB-KW"/>
</dbReference>
<evidence type="ECO:0000256" key="11">
    <source>
        <dbReference type="ARBA" id="ARBA00023125"/>
    </source>
</evidence>
<organism evidence="20 21">
    <name type="scientific">Intestinibacter bartlettii CAG:1329</name>
    <dbReference type="NCBI Taxonomy" id="1263063"/>
    <lineage>
        <taxon>Bacteria</taxon>
        <taxon>Bacillati</taxon>
        <taxon>Bacillota</taxon>
        <taxon>Clostridia</taxon>
        <taxon>Peptostreptococcales</taxon>
        <taxon>Peptostreptococcaceae</taxon>
        <taxon>Intestinibacter</taxon>
    </lineage>
</organism>
<dbReference type="InterPro" id="IPR006293">
    <property type="entry name" value="DNA_helicase_ATP-dep_RecQ_bac"/>
</dbReference>
<dbReference type="InterPro" id="IPR001650">
    <property type="entry name" value="Helicase_C-like"/>
</dbReference>
<evidence type="ECO:0000256" key="4">
    <source>
        <dbReference type="ARBA" id="ARBA00022723"/>
    </source>
</evidence>
<dbReference type="GO" id="GO:0006281">
    <property type="term" value="P:DNA repair"/>
    <property type="evidence" value="ECO:0007669"/>
    <property type="project" value="UniProtKB-KW"/>
</dbReference>
<keyword evidence="12" id="KW-0233">DNA recombination</keyword>
<dbReference type="AlphaFoldDB" id="R5XD90"/>
<dbReference type="GO" id="GO:0006260">
    <property type="term" value="P:DNA replication"/>
    <property type="evidence" value="ECO:0007669"/>
    <property type="project" value="InterPro"/>
</dbReference>
<dbReference type="GO" id="GO:0043138">
    <property type="term" value="F:3'-5' DNA helicase activity"/>
    <property type="evidence" value="ECO:0007669"/>
    <property type="project" value="UniProtKB-EC"/>
</dbReference>
<comment type="caution">
    <text evidence="20">The sequence shown here is derived from an EMBL/GenBank/DDBJ whole genome shotgun (WGS) entry which is preliminary data.</text>
</comment>
<dbReference type="GO" id="GO:0046872">
    <property type="term" value="F:metal ion binding"/>
    <property type="evidence" value="ECO:0007669"/>
    <property type="project" value="UniProtKB-KW"/>
</dbReference>
<feature type="domain" description="Helicase C-terminal" evidence="19">
    <location>
        <begin position="216"/>
        <end position="369"/>
    </location>
</feature>
<dbReference type="CDD" id="cd18794">
    <property type="entry name" value="SF2_C_RecQ"/>
    <property type="match status" value="1"/>
</dbReference>
<dbReference type="Proteomes" id="UP000017980">
    <property type="component" value="Unassembled WGS sequence"/>
</dbReference>
<dbReference type="InterPro" id="IPR014001">
    <property type="entry name" value="Helicase_ATP-bd"/>
</dbReference>
<evidence type="ECO:0000256" key="16">
    <source>
        <dbReference type="NCBIfam" id="TIGR01389"/>
    </source>
</evidence>
<dbReference type="SUPFAM" id="SSF47819">
    <property type="entry name" value="HRDC-like"/>
    <property type="match status" value="2"/>
</dbReference>
<dbReference type="PANTHER" id="PTHR13710:SF105">
    <property type="entry name" value="ATP-DEPENDENT DNA HELICASE Q1"/>
    <property type="match status" value="1"/>
</dbReference>
<dbReference type="SMART" id="SM00490">
    <property type="entry name" value="HELICc"/>
    <property type="match status" value="1"/>
</dbReference>
<evidence type="ECO:0000256" key="14">
    <source>
        <dbReference type="ARBA" id="ARBA00023235"/>
    </source>
</evidence>
<dbReference type="SUPFAM" id="SSF46785">
    <property type="entry name" value="Winged helix' DNA-binding domain"/>
    <property type="match status" value="1"/>
</dbReference>
<protein>
    <recommendedName>
        <fullName evidence="16">DNA helicase RecQ</fullName>
        <ecNumber evidence="16">5.6.2.4</ecNumber>
    </recommendedName>
</protein>
<dbReference type="InterPro" id="IPR036388">
    <property type="entry name" value="WH-like_DNA-bd_sf"/>
</dbReference>
<dbReference type="InterPro" id="IPR044876">
    <property type="entry name" value="HRDC_dom_sf"/>
</dbReference>
<dbReference type="InterPro" id="IPR036390">
    <property type="entry name" value="WH_DNA-bd_sf"/>
</dbReference>
<dbReference type="GO" id="GO:0005737">
    <property type="term" value="C:cytoplasm"/>
    <property type="evidence" value="ECO:0007669"/>
    <property type="project" value="TreeGrafter"/>
</dbReference>
<evidence type="ECO:0000256" key="15">
    <source>
        <dbReference type="ARBA" id="ARBA00034617"/>
    </source>
</evidence>
<evidence type="ECO:0000256" key="13">
    <source>
        <dbReference type="ARBA" id="ARBA00023204"/>
    </source>
</evidence>
<dbReference type="Pfam" id="PF00570">
    <property type="entry name" value="HRDC"/>
    <property type="match status" value="2"/>
</dbReference>
<dbReference type="InterPro" id="IPR018982">
    <property type="entry name" value="RQC_domain"/>
</dbReference>
<dbReference type="InterPro" id="IPR010997">
    <property type="entry name" value="HRDC-like_sf"/>
</dbReference>
<dbReference type="Pfam" id="PF00271">
    <property type="entry name" value="Helicase_C"/>
    <property type="match status" value="1"/>
</dbReference>
<feature type="domain" description="Helicase ATP-binding" evidence="18">
    <location>
        <begin position="26"/>
        <end position="195"/>
    </location>
</feature>
<dbReference type="GO" id="GO:0005524">
    <property type="term" value="F:ATP binding"/>
    <property type="evidence" value="ECO:0007669"/>
    <property type="project" value="UniProtKB-KW"/>
</dbReference>
<dbReference type="GO" id="GO:0043590">
    <property type="term" value="C:bacterial nucleoid"/>
    <property type="evidence" value="ECO:0007669"/>
    <property type="project" value="TreeGrafter"/>
</dbReference>
<evidence type="ECO:0000256" key="10">
    <source>
        <dbReference type="ARBA" id="ARBA00022840"/>
    </source>
</evidence>
<feature type="domain" description="HRDC" evidence="17">
    <location>
        <begin position="518"/>
        <end position="598"/>
    </location>
</feature>
<evidence type="ECO:0000259" key="19">
    <source>
        <dbReference type="PROSITE" id="PS51194"/>
    </source>
</evidence>
<dbReference type="PANTHER" id="PTHR13710">
    <property type="entry name" value="DNA HELICASE RECQ FAMILY MEMBER"/>
    <property type="match status" value="1"/>
</dbReference>
<dbReference type="Pfam" id="PF00270">
    <property type="entry name" value="DEAD"/>
    <property type="match status" value="1"/>
</dbReference>
<dbReference type="GO" id="GO:0009432">
    <property type="term" value="P:SOS response"/>
    <property type="evidence" value="ECO:0007669"/>
    <property type="project" value="UniProtKB-UniRule"/>
</dbReference>
<keyword evidence="9" id="KW-0862">Zinc</keyword>
<dbReference type="EMBL" id="CBBD010000040">
    <property type="protein sequence ID" value="CDA10354.1"/>
    <property type="molecule type" value="Genomic_DNA"/>
</dbReference>
<comment type="catalytic activity">
    <reaction evidence="15">
        <text>Couples ATP hydrolysis with the unwinding of duplex DNA by translocating in the 3'-5' direction.</text>
        <dbReference type="EC" id="5.6.2.4"/>
    </reaction>
</comment>
<reference evidence="20" key="1">
    <citation type="submission" date="2012-11" db="EMBL/GenBank/DDBJ databases">
        <title>Dependencies among metagenomic species, viruses, plasmids and units of genetic variation.</title>
        <authorList>
            <person name="Nielsen H.B."/>
            <person name="Almeida M."/>
            <person name="Juncker A.S."/>
            <person name="Rasmussen S."/>
            <person name="Li J."/>
            <person name="Sunagawa S."/>
            <person name="Plichta D."/>
            <person name="Gautier L."/>
            <person name="Le Chatelier E."/>
            <person name="Peletier E."/>
            <person name="Bonde I."/>
            <person name="Nielsen T."/>
            <person name="Manichanh C."/>
            <person name="Arumugam M."/>
            <person name="Batto J."/>
            <person name="Santos M.B.Q.D."/>
            <person name="Blom N."/>
            <person name="Borruel N."/>
            <person name="Burgdorf K.S."/>
            <person name="Boumezbeur F."/>
            <person name="Casellas F."/>
            <person name="Dore J."/>
            <person name="Guarner F."/>
            <person name="Hansen T."/>
            <person name="Hildebrand F."/>
            <person name="Kaas R.S."/>
            <person name="Kennedy S."/>
            <person name="Kristiansen K."/>
            <person name="Kultima J.R."/>
            <person name="Leonard P."/>
            <person name="Levenez F."/>
            <person name="Lund O."/>
            <person name="Moumen B."/>
            <person name="Le Paslier D."/>
            <person name="Pons N."/>
            <person name="Pedersen O."/>
            <person name="Prifti E."/>
            <person name="Qin J."/>
            <person name="Raes J."/>
            <person name="Tap J."/>
            <person name="Tims S."/>
            <person name="Ussery D.W."/>
            <person name="Yamada T."/>
            <person name="MetaHit consortium"/>
            <person name="Renault P."/>
            <person name="Sicheritz-Ponten T."/>
            <person name="Bork P."/>
            <person name="Wang J."/>
            <person name="Brunak S."/>
            <person name="Ehrlich S.D."/>
        </authorList>
    </citation>
    <scope>NUCLEOTIDE SEQUENCE [LARGE SCALE GENOMIC DNA]</scope>
</reference>
<evidence type="ECO:0000256" key="7">
    <source>
        <dbReference type="ARBA" id="ARBA00022801"/>
    </source>
</evidence>
<keyword evidence="8 20" id="KW-0347">Helicase</keyword>
<dbReference type="NCBIfam" id="TIGR00614">
    <property type="entry name" value="recQ_fam"/>
    <property type="match status" value="1"/>
</dbReference>
<evidence type="ECO:0000259" key="17">
    <source>
        <dbReference type="PROSITE" id="PS50967"/>
    </source>
</evidence>
<dbReference type="Gene3D" id="3.40.50.300">
    <property type="entry name" value="P-loop containing nucleotide triphosphate hydrolases"/>
    <property type="match status" value="2"/>
</dbReference>
<dbReference type="InterPro" id="IPR004589">
    <property type="entry name" value="DNA_helicase_ATP-dep_RecQ"/>
</dbReference>
<feature type="domain" description="HRDC" evidence="17">
    <location>
        <begin position="623"/>
        <end position="703"/>
    </location>
</feature>
<comment type="cofactor">
    <cofactor evidence="1">
        <name>Mg(2+)</name>
        <dbReference type="ChEBI" id="CHEBI:18420"/>
    </cofactor>
</comment>
<comment type="cofactor">
    <cofactor evidence="2">
        <name>Zn(2+)</name>
        <dbReference type="ChEBI" id="CHEBI:29105"/>
    </cofactor>
</comment>
<keyword evidence="11" id="KW-0238">DNA-binding</keyword>
<dbReference type="EC" id="5.6.2.4" evidence="16"/>
<dbReference type="InterPro" id="IPR002121">
    <property type="entry name" value="HRDC_dom"/>
</dbReference>
<dbReference type="SMART" id="SM00956">
    <property type="entry name" value="RQC"/>
    <property type="match status" value="1"/>
</dbReference>
<gene>
    <name evidence="20" type="ORF">BN488_01393</name>
</gene>
<dbReference type="Pfam" id="PF16124">
    <property type="entry name" value="RecQ_Zn_bind"/>
    <property type="match status" value="1"/>
</dbReference>
<dbReference type="PROSITE" id="PS51194">
    <property type="entry name" value="HELICASE_CTER"/>
    <property type="match status" value="1"/>
</dbReference>
<keyword evidence="10" id="KW-0067">ATP-binding</keyword>
<evidence type="ECO:0000256" key="12">
    <source>
        <dbReference type="ARBA" id="ARBA00023172"/>
    </source>
</evidence>
<dbReference type="Pfam" id="PF14493">
    <property type="entry name" value="HTH_40"/>
    <property type="match status" value="1"/>
</dbReference>
<dbReference type="InterPro" id="IPR032284">
    <property type="entry name" value="RecQ_Zn-bd"/>
</dbReference>
<dbReference type="FunFam" id="3.40.50.300:FF:000296">
    <property type="entry name" value="ATP-dependent DNA helicase RecQ"/>
    <property type="match status" value="1"/>
</dbReference>
<evidence type="ECO:0000256" key="2">
    <source>
        <dbReference type="ARBA" id="ARBA00001947"/>
    </source>
</evidence>
<dbReference type="InterPro" id="IPR029491">
    <property type="entry name" value="Helicase_HTH"/>
</dbReference>
<evidence type="ECO:0000313" key="21">
    <source>
        <dbReference type="Proteomes" id="UP000017980"/>
    </source>
</evidence>
<dbReference type="SUPFAM" id="SSF52540">
    <property type="entry name" value="P-loop containing nucleoside triphosphate hydrolases"/>
    <property type="match status" value="1"/>
</dbReference>
<dbReference type="GO" id="GO:0016787">
    <property type="term" value="F:hydrolase activity"/>
    <property type="evidence" value="ECO:0007669"/>
    <property type="project" value="UniProtKB-KW"/>
</dbReference>
<dbReference type="SMART" id="SM00341">
    <property type="entry name" value="HRDC"/>
    <property type="match status" value="2"/>
</dbReference>
<keyword evidence="5" id="KW-0547">Nucleotide-binding</keyword>
<dbReference type="GO" id="GO:0006310">
    <property type="term" value="P:DNA recombination"/>
    <property type="evidence" value="ECO:0007669"/>
    <property type="project" value="UniProtKB-UniRule"/>
</dbReference>
<keyword evidence="4" id="KW-0479">Metal-binding</keyword>
<dbReference type="Gene3D" id="1.10.10.10">
    <property type="entry name" value="Winged helix-like DNA-binding domain superfamily/Winged helix DNA-binding domain"/>
    <property type="match status" value="1"/>
</dbReference>
<dbReference type="RefSeq" id="WP_022071668.1">
    <property type="nucleotide sequence ID" value="NZ_HF999327.1"/>
</dbReference>
<dbReference type="GO" id="GO:0030894">
    <property type="term" value="C:replisome"/>
    <property type="evidence" value="ECO:0007669"/>
    <property type="project" value="TreeGrafter"/>
</dbReference>
<evidence type="ECO:0000259" key="18">
    <source>
        <dbReference type="PROSITE" id="PS51192"/>
    </source>
</evidence>
<evidence type="ECO:0000256" key="9">
    <source>
        <dbReference type="ARBA" id="ARBA00022833"/>
    </source>
</evidence>
<keyword evidence="14" id="KW-0413">Isomerase</keyword>
<dbReference type="InterPro" id="IPR011545">
    <property type="entry name" value="DEAD/DEAH_box_helicase_dom"/>
</dbReference>
<comment type="similarity">
    <text evidence="3">Belongs to the helicase family. RecQ subfamily.</text>
</comment>
<evidence type="ECO:0000256" key="1">
    <source>
        <dbReference type="ARBA" id="ARBA00001946"/>
    </source>
</evidence>
<evidence type="ECO:0000256" key="3">
    <source>
        <dbReference type="ARBA" id="ARBA00005446"/>
    </source>
</evidence>
<accession>R5XD90</accession>
<dbReference type="Gene3D" id="1.10.150.80">
    <property type="entry name" value="HRDC domain"/>
    <property type="match status" value="2"/>
</dbReference>
<keyword evidence="13" id="KW-0234">DNA repair</keyword>
<evidence type="ECO:0000256" key="8">
    <source>
        <dbReference type="ARBA" id="ARBA00022806"/>
    </source>
</evidence>
<evidence type="ECO:0000256" key="5">
    <source>
        <dbReference type="ARBA" id="ARBA00022741"/>
    </source>
</evidence>
<keyword evidence="6" id="KW-0227">DNA damage</keyword>
<dbReference type="PROSITE" id="PS51192">
    <property type="entry name" value="HELICASE_ATP_BIND_1"/>
    <property type="match status" value="1"/>
</dbReference>
<proteinExistence type="inferred from homology"/>
<dbReference type="Pfam" id="PF09382">
    <property type="entry name" value="RQC"/>
    <property type="match status" value="1"/>
</dbReference>
<dbReference type="InterPro" id="IPR027417">
    <property type="entry name" value="P-loop_NTPase"/>
</dbReference>
<evidence type="ECO:0000256" key="6">
    <source>
        <dbReference type="ARBA" id="ARBA00022763"/>
    </source>
</evidence>